<keyword evidence="3" id="KW-1133">Transmembrane helix</keyword>
<dbReference type="GO" id="GO:0003735">
    <property type="term" value="F:structural constituent of ribosome"/>
    <property type="evidence" value="ECO:0007669"/>
    <property type="project" value="TreeGrafter"/>
</dbReference>
<dbReference type="OrthoDB" id="5994at2759"/>
<accession>A0A1W4X698</accession>
<dbReference type="GO" id="GO:0005762">
    <property type="term" value="C:mitochondrial large ribosomal subunit"/>
    <property type="evidence" value="ECO:0007669"/>
    <property type="project" value="TreeGrafter"/>
</dbReference>
<gene>
    <name evidence="5" type="primary">LOC108741324</name>
</gene>
<evidence type="ECO:0000256" key="1">
    <source>
        <dbReference type="ARBA" id="ARBA00008563"/>
    </source>
</evidence>
<dbReference type="CTD" id="219927"/>
<comment type="similarity">
    <text evidence="1">Belongs to the bacterial ribosomal protein bL21 family.</text>
</comment>
<dbReference type="PANTHER" id="PTHR21349">
    <property type="entry name" value="50S RIBOSOMAL PROTEIN L21"/>
    <property type="match status" value="1"/>
</dbReference>
<keyword evidence="3" id="KW-0812">Transmembrane</keyword>
<dbReference type="InParanoid" id="A0A1W4X698"/>
<dbReference type="KEGG" id="apln:108741324"/>
<proteinExistence type="inferred from homology"/>
<keyword evidence="3" id="KW-0472">Membrane</keyword>
<dbReference type="SUPFAM" id="SSF141091">
    <property type="entry name" value="L21p-like"/>
    <property type="match status" value="1"/>
</dbReference>
<protein>
    <recommendedName>
        <fullName evidence="2">Large ribosomal subunit protein bL21m</fullName>
    </recommendedName>
</protein>
<sequence length="260" mass="30039">MSFLVSRLIGNSRLYVNSLKLRNYPKNTTILQNIIRSQSDLQSYQIVDPKHDENVSKDVIQKVSNQIANNQQGRMFAVVHVAGKQFKITTGDLIVIEGYWPPDIGDKLNLNKVLVLGAKDFSLIGRPIVQRGLVNVHAVVIEKTLSHTKTHFRKKRRKQYTNINCKYNRRKLICFSHVSYKIVNDILLLSLSNSFPFNKFIGFYCISFIIFSLVSFSFSSFDLVVTPIWYYSFIFILCHTPQLNIFFLYSRVTICSSPRI</sequence>
<dbReference type="PANTHER" id="PTHR21349:SF0">
    <property type="entry name" value="LARGE RIBOSOMAL SUBUNIT PROTEIN BL21M"/>
    <property type="match status" value="1"/>
</dbReference>
<keyword evidence="5" id="KW-0687">Ribonucleoprotein</keyword>
<dbReference type="InterPro" id="IPR028909">
    <property type="entry name" value="bL21-like"/>
</dbReference>
<evidence type="ECO:0000256" key="2">
    <source>
        <dbReference type="ARBA" id="ARBA00044129"/>
    </source>
</evidence>
<organism evidence="4 5">
    <name type="scientific">Agrilus planipennis</name>
    <name type="common">Emerald ash borer</name>
    <name type="synonym">Agrilus marcopoli</name>
    <dbReference type="NCBI Taxonomy" id="224129"/>
    <lineage>
        <taxon>Eukaryota</taxon>
        <taxon>Metazoa</taxon>
        <taxon>Ecdysozoa</taxon>
        <taxon>Arthropoda</taxon>
        <taxon>Hexapoda</taxon>
        <taxon>Insecta</taxon>
        <taxon>Pterygota</taxon>
        <taxon>Neoptera</taxon>
        <taxon>Endopterygota</taxon>
        <taxon>Coleoptera</taxon>
        <taxon>Polyphaga</taxon>
        <taxon>Elateriformia</taxon>
        <taxon>Buprestoidea</taxon>
        <taxon>Buprestidae</taxon>
        <taxon>Agrilinae</taxon>
        <taxon>Agrilus</taxon>
    </lineage>
</organism>
<dbReference type="InterPro" id="IPR036164">
    <property type="entry name" value="bL21-like_sf"/>
</dbReference>
<dbReference type="Pfam" id="PF00829">
    <property type="entry name" value="Ribosomal_L21p"/>
    <property type="match status" value="1"/>
</dbReference>
<evidence type="ECO:0000313" key="4">
    <source>
        <dbReference type="Proteomes" id="UP000192223"/>
    </source>
</evidence>
<dbReference type="AlphaFoldDB" id="A0A1W4X698"/>
<keyword evidence="5" id="KW-0689">Ribosomal protein</keyword>
<reference evidence="5" key="1">
    <citation type="submission" date="2025-08" db="UniProtKB">
        <authorList>
            <consortium name="RefSeq"/>
        </authorList>
    </citation>
    <scope>IDENTIFICATION</scope>
    <source>
        <tissue evidence="5">Entire body</tissue>
    </source>
</reference>
<dbReference type="STRING" id="224129.A0A1W4X698"/>
<feature type="transmembrane region" description="Helical" evidence="3">
    <location>
        <begin position="228"/>
        <end position="249"/>
    </location>
</feature>
<evidence type="ECO:0000313" key="5">
    <source>
        <dbReference type="RefSeq" id="XP_018331594.1"/>
    </source>
</evidence>
<keyword evidence="4" id="KW-1185">Reference proteome</keyword>
<name>A0A1W4X698_AGRPL</name>
<feature type="transmembrane region" description="Helical" evidence="3">
    <location>
        <begin position="197"/>
        <end position="216"/>
    </location>
</feature>
<dbReference type="RefSeq" id="XP_018331594.1">
    <property type="nucleotide sequence ID" value="XM_018476092.2"/>
</dbReference>
<dbReference type="Proteomes" id="UP000192223">
    <property type="component" value="Unplaced"/>
</dbReference>
<dbReference type="GeneID" id="108741324"/>
<evidence type="ECO:0000256" key="3">
    <source>
        <dbReference type="SAM" id="Phobius"/>
    </source>
</evidence>